<proteinExistence type="predicted"/>
<dbReference type="Proteomes" id="UP001208570">
    <property type="component" value="Unassembled WGS sequence"/>
</dbReference>
<accession>A0AAD9KBZ8</accession>
<organism evidence="2 3">
    <name type="scientific">Paralvinella palmiformis</name>
    <dbReference type="NCBI Taxonomy" id="53620"/>
    <lineage>
        <taxon>Eukaryota</taxon>
        <taxon>Metazoa</taxon>
        <taxon>Spiralia</taxon>
        <taxon>Lophotrochozoa</taxon>
        <taxon>Annelida</taxon>
        <taxon>Polychaeta</taxon>
        <taxon>Sedentaria</taxon>
        <taxon>Canalipalpata</taxon>
        <taxon>Terebellida</taxon>
        <taxon>Terebelliformia</taxon>
        <taxon>Alvinellidae</taxon>
        <taxon>Paralvinella</taxon>
    </lineage>
</organism>
<evidence type="ECO:0000313" key="3">
    <source>
        <dbReference type="Proteomes" id="UP001208570"/>
    </source>
</evidence>
<reference evidence="2" key="1">
    <citation type="journal article" date="2023" name="Mol. Biol. Evol.">
        <title>Third-Generation Sequencing Reveals the Adaptive Role of the Epigenome in Three Deep-Sea Polychaetes.</title>
        <authorList>
            <person name="Perez M."/>
            <person name="Aroh O."/>
            <person name="Sun Y."/>
            <person name="Lan Y."/>
            <person name="Juniper S.K."/>
            <person name="Young C.R."/>
            <person name="Angers B."/>
            <person name="Qian P.Y."/>
        </authorList>
    </citation>
    <scope>NUCLEOTIDE SEQUENCE</scope>
    <source>
        <strain evidence="2">P08H-3</strain>
    </source>
</reference>
<feature type="region of interest" description="Disordered" evidence="1">
    <location>
        <begin position="121"/>
        <end position="145"/>
    </location>
</feature>
<comment type="caution">
    <text evidence="2">The sequence shown here is derived from an EMBL/GenBank/DDBJ whole genome shotgun (WGS) entry which is preliminary data.</text>
</comment>
<dbReference type="AlphaFoldDB" id="A0AAD9KBZ8"/>
<gene>
    <name evidence="2" type="ORF">LSH36_18g11055</name>
</gene>
<evidence type="ECO:0000256" key="1">
    <source>
        <dbReference type="SAM" id="MobiDB-lite"/>
    </source>
</evidence>
<dbReference type="EMBL" id="JAODUP010000018">
    <property type="protein sequence ID" value="KAK2168332.1"/>
    <property type="molecule type" value="Genomic_DNA"/>
</dbReference>
<keyword evidence="3" id="KW-1185">Reference proteome</keyword>
<protein>
    <submittedName>
        <fullName evidence="2">Uncharacterized protein</fullName>
    </submittedName>
</protein>
<name>A0AAD9KBZ8_9ANNE</name>
<sequence length="145" mass="16380">MPHWLDTFYDKILIPMFGGTYDREKESSSSGKQEAVTMETFHRRLSIPAGGTGRLARGFDYAHWKPYGKRRHRYHPDEYVLRCKSLAPYVKVTAYSGYIGLEEKRWAGVGLEPSPLGTRQISSIPGSLRGSRDIMAKMGPGPETK</sequence>
<evidence type="ECO:0000313" key="2">
    <source>
        <dbReference type="EMBL" id="KAK2168332.1"/>
    </source>
</evidence>